<dbReference type="InterPro" id="IPR000160">
    <property type="entry name" value="GGDEF_dom"/>
</dbReference>
<dbReference type="InterPro" id="IPR035919">
    <property type="entry name" value="EAL_sf"/>
</dbReference>
<evidence type="ECO:0000259" key="3">
    <source>
        <dbReference type="PROSITE" id="PS50883"/>
    </source>
</evidence>
<organism evidence="5 6">
    <name type="scientific">Zhongshania aliphaticivorans</name>
    <dbReference type="NCBI Taxonomy" id="1470434"/>
    <lineage>
        <taxon>Bacteria</taxon>
        <taxon>Pseudomonadati</taxon>
        <taxon>Pseudomonadota</taxon>
        <taxon>Gammaproteobacteria</taxon>
        <taxon>Cellvibrionales</taxon>
        <taxon>Spongiibacteraceae</taxon>
        <taxon>Zhongshania</taxon>
    </lineage>
</organism>
<gene>
    <name evidence="5" type="ORF">IHBHHGIJ_00393</name>
</gene>
<dbReference type="PANTHER" id="PTHR44757:SF2">
    <property type="entry name" value="BIOFILM ARCHITECTURE MAINTENANCE PROTEIN MBAA"/>
    <property type="match status" value="1"/>
</dbReference>
<name>A0A5S9MYI9_9GAMM</name>
<dbReference type="CDD" id="cd01948">
    <property type="entry name" value="EAL"/>
    <property type="match status" value="1"/>
</dbReference>
<dbReference type="FunFam" id="3.30.70.270:FF:000001">
    <property type="entry name" value="Diguanylate cyclase domain protein"/>
    <property type="match status" value="1"/>
</dbReference>
<dbReference type="AlphaFoldDB" id="A0A5S9MYI9"/>
<feature type="domain" description="EAL" evidence="3">
    <location>
        <begin position="435"/>
        <end position="690"/>
    </location>
</feature>
<evidence type="ECO:0000313" key="6">
    <source>
        <dbReference type="Proteomes" id="UP000435877"/>
    </source>
</evidence>
<dbReference type="InterPro" id="IPR029787">
    <property type="entry name" value="Nucleotide_cyclase"/>
</dbReference>
<dbReference type="SMART" id="SM00267">
    <property type="entry name" value="GGDEF"/>
    <property type="match status" value="1"/>
</dbReference>
<dbReference type="SUPFAM" id="SSF141868">
    <property type="entry name" value="EAL domain-like"/>
    <property type="match status" value="1"/>
</dbReference>
<dbReference type="CDD" id="cd01949">
    <property type="entry name" value="GGDEF"/>
    <property type="match status" value="1"/>
</dbReference>
<evidence type="ECO:0000259" key="2">
    <source>
        <dbReference type="PROSITE" id="PS50112"/>
    </source>
</evidence>
<dbReference type="InterPro" id="IPR035965">
    <property type="entry name" value="PAS-like_dom_sf"/>
</dbReference>
<dbReference type="Gene3D" id="3.30.450.20">
    <property type="entry name" value="PAS domain"/>
    <property type="match status" value="1"/>
</dbReference>
<dbReference type="Gene3D" id="3.20.20.450">
    <property type="entry name" value="EAL domain"/>
    <property type="match status" value="1"/>
</dbReference>
<dbReference type="RefSeq" id="WP_159267092.1">
    <property type="nucleotide sequence ID" value="NZ_CACSIK010000001.1"/>
</dbReference>
<dbReference type="InterPro" id="IPR000014">
    <property type="entry name" value="PAS"/>
</dbReference>
<dbReference type="OrthoDB" id="9804951at2"/>
<dbReference type="InterPro" id="IPR043128">
    <property type="entry name" value="Rev_trsase/Diguanyl_cyclase"/>
</dbReference>
<feature type="domain" description="GGDEF" evidence="4">
    <location>
        <begin position="293"/>
        <end position="426"/>
    </location>
</feature>
<dbReference type="SUPFAM" id="SSF55073">
    <property type="entry name" value="Nucleotide cyclase"/>
    <property type="match status" value="1"/>
</dbReference>
<dbReference type="Pfam" id="PF00990">
    <property type="entry name" value="GGDEF"/>
    <property type="match status" value="1"/>
</dbReference>
<evidence type="ECO:0000313" key="5">
    <source>
        <dbReference type="EMBL" id="CAA0082209.1"/>
    </source>
</evidence>
<dbReference type="Pfam" id="PF13426">
    <property type="entry name" value="PAS_9"/>
    <property type="match status" value="1"/>
</dbReference>
<sequence>MTRGTDVGQIFPMATVGTVCSPEVYSNLYPTPFLILNEKCQVLYANDVAKADIDDRICHDLTSIRRVSFLRYLKNGTADFVNWTHEDNSRPLELRIVFKNELMRCFAYKKLVEDDGFKTIHLALFVVDAKHILDAKFNAHRLAYSHTQQAIYISDESGKVTDANAAFCRIYKYAERDVIGLDEDVLFGGDSSHKRSKEILPHLLEWGSWNGRIVSLCSDGGTFQSSLSAVLVKKDQENEYYILNIVEDIQRQVKLEEKLTQNAEIDPLTGLYNRLAFNNHFDSEFKQCQRSGEGLSLIFIDLDKFKALNDKYGHDYGDELLVHVGQRLKKNLKSADFIARLGGDEFVIIMRGIFSTETLSIIGEKLIATLSAPFKLKEISYQCTSSIGIARYPEDAVVAERLVQAADNAMYQSKNAGRNRCCFFDEQVYKLASLKEERIKEIAKALTARDIKTYFQPVHNLLTGDIIAFEALSRWEREGGDVQLPVEYLPLIENDKLMIELGRGVARQVYQFCQILTRMKKPAAVSMNLSAIQLRAEEFISDVEMLFGNKGAEFCSRVSIEITEPLILDTDTVISQNITRLTTLGIKLTLDSFGKDNSSIYALKQYDFSTVKIDRIFLQSLGDDNSQDAKILTGLIQLLHNLDVDIICEGVETEAHVHFLQDRGCSLGQGWLYSEAMPMNKILEYYRHTEYGRLPVKGGPS</sequence>
<reference evidence="5 6" key="1">
    <citation type="submission" date="2019-11" db="EMBL/GenBank/DDBJ databases">
        <authorList>
            <person name="Holert J."/>
        </authorList>
    </citation>
    <scope>NUCLEOTIDE SEQUENCE [LARGE SCALE GENOMIC DNA]</scope>
    <source>
        <strain evidence="5">SB11_1A</strain>
    </source>
</reference>
<dbReference type="PROSITE" id="PS50883">
    <property type="entry name" value="EAL"/>
    <property type="match status" value="1"/>
</dbReference>
<dbReference type="SUPFAM" id="SSF55785">
    <property type="entry name" value="PYP-like sensor domain (PAS domain)"/>
    <property type="match status" value="1"/>
</dbReference>
<accession>A0A5S9MYI9</accession>
<dbReference type="SMART" id="SM00052">
    <property type="entry name" value="EAL"/>
    <property type="match status" value="1"/>
</dbReference>
<proteinExistence type="predicted"/>
<dbReference type="NCBIfam" id="TIGR00254">
    <property type="entry name" value="GGDEF"/>
    <property type="match status" value="1"/>
</dbReference>
<dbReference type="Pfam" id="PF00563">
    <property type="entry name" value="EAL"/>
    <property type="match status" value="1"/>
</dbReference>
<dbReference type="InterPro" id="IPR001633">
    <property type="entry name" value="EAL_dom"/>
</dbReference>
<comment type="cofactor">
    <cofactor evidence="1">
        <name>Mg(2+)</name>
        <dbReference type="ChEBI" id="CHEBI:18420"/>
    </cofactor>
</comment>
<dbReference type="Gene3D" id="3.30.70.270">
    <property type="match status" value="1"/>
</dbReference>
<dbReference type="Proteomes" id="UP000435877">
    <property type="component" value="Unassembled WGS sequence"/>
</dbReference>
<dbReference type="EMBL" id="CACSIK010000001">
    <property type="protein sequence ID" value="CAA0082209.1"/>
    <property type="molecule type" value="Genomic_DNA"/>
</dbReference>
<dbReference type="PANTHER" id="PTHR44757">
    <property type="entry name" value="DIGUANYLATE CYCLASE DGCP"/>
    <property type="match status" value="1"/>
</dbReference>
<evidence type="ECO:0000256" key="1">
    <source>
        <dbReference type="ARBA" id="ARBA00001946"/>
    </source>
</evidence>
<dbReference type="PROSITE" id="PS50887">
    <property type="entry name" value="GGDEF"/>
    <property type="match status" value="1"/>
</dbReference>
<dbReference type="InterPro" id="IPR052155">
    <property type="entry name" value="Biofilm_reg_signaling"/>
</dbReference>
<dbReference type="GO" id="GO:0003824">
    <property type="term" value="F:catalytic activity"/>
    <property type="evidence" value="ECO:0007669"/>
    <property type="project" value="UniProtKB-ARBA"/>
</dbReference>
<feature type="domain" description="PAS" evidence="2">
    <location>
        <begin position="136"/>
        <end position="180"/>
    </location>
</feature>
<protein>
    <submittedName>
        <fullName evidence="5">Putative signaling protein</fullName>
    </submittedName>
</protein>
<keyword evidence="6" id="KW-1185">Reference proteome</keyword>
<dbReference type="NCBIfam" id="TIGR00229">
    <property type="entry name" value="sensory_box"/>
    <property type="match status" value="1"/>
</dbReference>
<dbReference type="CDD" id="cd00130">
    <property type="entry name" value="PAS"/>
    <property type="match status" value="1"/>
</dbReference>
<dbReference type="SMART" id="SM00091">
    <property type="entry name" value="PAS"/>
    <property type="match status" value="1"/>
</dbReference>
<evidence type="ECO:0000259" key="4">
    <source>
        <dbReference type="PROSITE" id="PS50887"/>
    </source>
</evidence>
<dbReference type="PROSITE" id="PS50112">
    <property type="entry name" value="PAS"/>
    <property type="match status" value="1"/>
</dbReference>